<sequence>MEHKMAIIGYGGMGSWHAENVSSRIDNISVKGIFDIQKNAQEKAQSQGLYIYKSLEELLADTEIDLVTIATPNDSHKAYAISLLEAGKNVICEKPVTMNVAELEEIIAAAKKSGKVFSVHQNRRWDKDFVIIKTILNQGGLNNPYFIESRVQGSRGAMHGWRGHKINGGGMVLDWGVHLLDQFLNLIDSPVVSVLAHLFNLYSDEVEDNIKILLRFENGVSALCEMSTNCLINNPRWHVSCIDGTAVIEDWSCAGKIVKLKSDSQMNWSEDIVYTEAGPTRTMAPRPEYTTEVLALPEVTTDWSDYYKNIVNVIDGLEELIVRPEQSLRVMKVIEKVFESEKSGMGVKCHI</sequence>
<dbReference type="SUPFAM" id="SSF51735">
    <property type="entry name" value="NAD(P)-binding Rossmann-fold domains"/>
    <property type="match status" value="1"/>
</dbReference>
<dbReference type="InterPro" id="IPR036291">
    <property type="entry name" value="NAD(P)-bd_dom_sf"/>
</dbReference>
<dbReference type="PANTHER" id="PTHR43708:SF8">
    <property type="entry name" value="OXIDOREDUCTASE"/>
    <property type="match status" value="1"/>
</dbReference>
<dbReference type="GO" id="GO:0000166">
    <property type="term" value="F:nucleotide binding"/>
    <property type="evidence" value="ECO:0007669"/>
    <property type="project" value="InterPro"/>
</dbReference>
<feature type="domain" description="Gfo/Idh/MocA-like oxidoreductase N-terminal" evidence="1">
    <location>
        <begin position="4"/>
        <end position="120"/>
    </location>
</feature>
<feature type="domain" description="GFO/IDH/MocA-like oxidoreductase" evidence="2">
    <location>
        <begin position="132"/>
        <end position="246"/>
    </location>
</feature>
<keyword evidence="4" id="KW-1185">Reference proteome</keyword>
<protein>
    <submittedName>
        <fullName evidence="3">Oxidoreductase</fullName>
    </submittedName>
</protein>
<reference evidence="3 4" key="2">
    <citation type="submission" date="2020-08" db="EMBL/GenBank/DDBJ databases">
        <authorList>
            <person name="Ueki A."/>
            <person name="Tonouchi A."/>
        </authorList>
    </citation>
    <scope>NUCLEOTIDE SEQUENCE [LARGE SCALE GENOMIC DNA]</scope>
    <source>
        <strain evidence="3 4">CTTW</strain>
    </source>
</reference>
<dbReference type="EMBL" id="AP023368">
    <property type="protein sequence ID" value="BCJ97890.1"/>
    <property type="molecule type" value="Genomic_DNA"/>
</dbReference>
<proteinExistence type="predicted"/>
<dbReference type="KEGG" id="acht:bsdcttw_09310"/>
<evidence type="ECO:0000259" key="2">
    <source>
        <dbReference type="Pfam" id="PF22725"/>
    </source>
</evidence>
<reference evidence="3 4" key="1">
    <citation type="submission" date="2020-08" db="EMBL/GenBank/DDBJ databases">
        <title>Draft genome sequencing of an Anaerocolumna strain isolated from anoxic soil subjected to BSD treatment.</title>
        <authorList>
            <person name="Uek A."/>
            <person name="Tonouchi A."/>
        </authorList>
    </citation>
    <scope>NUCLEOTIDE SEQUENCE [LARGE SCALE GENOMIC DNA]</scope>
    <source>
        <strain evidence="3 4">CTTW</strain>
    </source>
</reference>
<organism evidence="3 4">
    <name type="scientific">Anaerocolumna chitinilytica</name>
    <dbReference type="NCBI Taxonomy" id="1727145"/>
    <lineage>
        <taxon>Bacteria</taxon>
        <taxon>Bacillati</taxon>
        <taxon>Bacillota</taxon>
        <taxon>Clostridia</taxon>
        <taxon>Lachnospirales</taxon>
        <taxon>Lachnospiraceae</taxon>
        <taxon>Anaerocolumna</taxon>
    </lineage>
</organism>
<dbReference type="Gene3D" id="3.40.50.720">
    <property type="entry name" value="NAD(P)-binding Rossmann-like Domain"/>
    <property type="match status" value="1"/>
</dbReference>
<dbReference type="Pfam" id="PF01408">
    <property type="entry name" value="GFO_IDH_MocA"/>
    <property type="match status" value="1"/>
</dbReference>
<dbReference type="Proteomes" id="UP000515703">
    <property type="component" value="Chromosome"/>
</dbReference>
<dbReference type="SUPFAM" id="SSF55347">
    <property type="entry name" value="Glyceraldehyde-3-phosphate dehydrogenase-like, C-terminal domain"/>
    <property type="match status" value="1"/>
</dbReference>
<dbReference type="Gene3D" id="3.30.360.10">
    <property type="entry name" value="Dihydrodipicolinate Reductase, domain 2"/>
    <property type="match status" value="1"/>
</dbReference>
<dbReference type="AlphaFoldDB" id="A0A7I8DHQ3"/>
<name>A0A7I8DHQ3_9FIRM</name>
<dbReference type="InterPro" id="IPR000683">
    <property type="entry name" value="Gfo/Idh/MocA-like_OxRdtase_N"/>
</dbReference>
<dbReference type="PANTHER" id="PTHR43708">
    <property type="entry name" value="CONSERVED EXPRESSED OXIDOREDUCTASE (EUROFUNG)"/>
    <property type="match status" value="1"/>
</dbReference>
<accession>A0A7I8DHQ3</accession>
<evidence type="ECO:0000313" key="3">
    <source>
        <dbReference type="EMBL" id="BCJ97890.1"/>
    </source>
</evidence>
<dbReference type="Pfam" id="PF22725">
    <property type="entry name" value="GFO_IDH_MocA_C3"/>
    <property type="match status" value="1"/>
</dbReference>
<dbReference type="RefSeq" id="WP_185258265.1">
    <property type="nucleotide sequence ID" value="NZ_AP023368.1"/>
</dbReference>
<dbReference type="InterPro" id="IPR051317">
    <property type="entry name" value="Gfo/Idh/MocA_oxidoreduct"/>
</dbReference>
<evidence type="ECO:0000313" key="4">
    <source>
        <dbReference type="Proteomes" id="UP000515703"/>
    </source>
</evidence>
<dbReference type="InterPro" id="IPR055170">
    <property type="entry name" value="GFO_IDH_MocA-like_dom"/>
</dbReference>
<evidence type="ECO:0000259" key="1">
    <source>
        <dbReference type="Pfam" id="PF01408"/>
    </source>
</evidence>
<gene>
    <name evidence="3" type="ORF">bsdcttw_09310</name>
</gene>